<dbReference type="Pfam" id="PF00831">
    <property type="entry name" value="Ribosomal_L29"/>
    <property type="match status" value="1"/>
</dbReference>
<evidence type="ECO:0000313" key="6">
    <source>
        <dbReference type="EMBL" id="OGB73406.1"/>
    </source>
</evidence>
<dbReference type="GO" id="GO:0005840">
    <property type="term" value="C:ribosome"/>
    <property type="evidence" value="ECO:0007669"/>
    <property type="project" value="UniProtKB-KW"/>
</dbReference>
<dbReference type="PROSITE" id="PS00579">
    <property type="entry name" value="RIBOSOMAL_L29"/>
    <property type="match status" value="1"/>
</dbReference>
<dbReference type="Proteomes" id="UP000178085">
    <property type="component" value="Unassembled WGS sequence"/>
</dbReference>
<evidence type="ECO:0000256" key="1">
    <source>
        <dbReference type="ARBA" id="ARBA00009254"/>
    </source>
</evidence>
<protein>
    <recommendedName>
        <fullName evidence="4">Large ribosomal subunit protein uL29</fullName>
    </recommendedName>
    <alternativeName>
        <fullName evidence="5">50S ribosomal protein L29</fullName>
    </alternativeName>
</protein>
<evidence type="ECO:0000313" key="7">
    <source>
        <dbReference type="Proteomes" id="UP000178085"/>
    </source>
</evidence>
<dbReference type="EMBL" id="METD01000001">
    <property type="protein sequence ID" value="OGB73406.1"/>
    <property type="molecule type" value="Genomic_DNA"/>
</dbReference>
<dbReference type="InterPro" id="IPR036049">
    <property type="entry name" value="Ribosomal_uL29_sf"/>
</dbReference>
<dbReference type="GO" id="GO:1990904">
    <property type="term" value="C:ribonucleoprotein complex"/>
    <property type="evidence" value="ECO:0007669"/>
    <property type="project" value="UniProtKB-KW"/>
</dbReference>
<keyword evidence="3" id="KW-0687">Ribonucleoprotein</keyword>
<name>A0A1F4NPW0_UNCK3</name>
<comment type="caution">
    <text evidence="6">The sequence shown here is derived from an EMBL/GenBank/DDBJ whole genome shotgun (WGS) entry which is preliminary data.</text>
</comment>
<dbReference type="AlphaFoldDB" id="A0A1F4NPW0"/>
<dbReference type="SUPFAM" id="SSF46561">
    <property type="entry name" value="Ribosomal protein L29 (L29p)"/>
    <property type="match status" value="1"/>
</dbReference>
<dbReference type="NCBIfam" id="TIGR00012">
    <property type="entry name" value="L29"/>
    <property type="match status" value="1"/>
</dbReference>
<dbReference type="InterPro" id="IPR001854">
    <property type="entry name" value="Ribosomal_uL29"/>
</dbReference>
<accession>A0A1F4NPW0</accession>
<organism evidence="6 7">
    <name type="scientific">candidate division Kazan bacterium RIFCSPLOWO2_01_FULL_45_19</name>
    <dbReference type="NCBI Taxonomy" id="1798538"/>
    <lineage>
        <taxon>Bacteria</taxon>
        <taxon>Bacteria division Kazan-3B-28</taxon>
    </lineage>
</organism>
<sequence>MAKEQATLQEYRKLDLVGLRTKMTAGTHRLQELQAELAIRKLTNHTAIRKIKQDLARLATIYQEKLILESIQKDE</sequence>
<dbReference type="Gene3D" id="1.10.287.310">
    <property type="match status" value="1"/>
</dbReference>
<keyword evidence="2 6" id="KW-0689">Ribosomal protein</keyword>
<proteinExistence type="inferred from homology"/>
<evidence type="ECO:0000256" key="2">
    <source>
        <dbReference type="ARBA" id="ARBA00022980"/>
    </source>
</evidence>
<evidence type="ECO:0000256" key="5">
    <source>
        <dbReference type="ARBA" id="ARBA00035476"/>
    </source>
</evidence>
<dbReference type="GO" id="GO:0003735">
    <property type="term" value="F:structural constituent of ribosome"/>
    <property type="evidence" value="ECO:0007669"/>
    <property type="project" value="InterPro"/>
</dbReference>
<dbReference type="InterPro" id="IPR018254">
    <property type="entry name" value="Ribosomal_uL29_CS"/>
</dbReference>
<comment type="similarity">
    <text evidence="1">Belongs to the universal ribosomal protein uL29 family.</text>
</comment>
<evidence type="ECO:0000256" key="4">
    <source>
        <dbReference type="ARBA" id="ARBA00035204"/>
    </source>
</evidence>
<reference evidence="6 7" key="1">
    <citation type="journal article" date="2016" name="Nat. Commun.">
        <title>Thousands of microbial genomes shed light on interconnected biogeochemical processes in an aquifer system.</title>
        <authorList>
            <person name="Anantharaman K."/>
            <person name="Brown C.T."/>
            <person name="Hug L.A."/>
            <person name="Sharon I."/>
            <person name="Castelle C.J."/>
            <person name="Probst A.J."/>
            <person name="Thomas B.C."/>
            <person name="Singh A."/>
            <person name="Wilkins M.J."/>
            <person name="Karaoz U."/>
            <person name="Brodie E.L."/>
            <person name="Williams K.H."/>
            <person name="Hubbard S.S."/>
            <person name="Banfield J.F."/>
        </authorList>
    </citation>
    <scope>NUCLEOTIDE SEQUENCE [LARGE SCALE GENOMIC DNA]</scope>
</reference>
<dbReference type="GO" id="GO:0006412">
    <property type="term" value="P:translation"/>
    <property type="evidence" value="ECO:0007669"/>
    <property type="project" value="InterPro"/>
</dbReference>
<gene>
    <name evidence="6" type="ORF">A3K51_00845</name>
</gene>
<evidence type="ECO:0000256" key="3">
    <source>
        <dbReference type="ARBA" id="ARBA00023274"/>
    </source>
</evidence>